<sequence length="268" mass="28310">MDALLLRSGRISESDWTAALRVGAEMRSHQAELVARGSIKSTELQVISMMAAQDGAFAAFAGKIEECIVLKEPLDVLLPTADGIDTDRLLREAARRLEALASLPFPVSPYRERVVPVRGIDLSAGTLTAARQEILAHASGRRSSRDIAFLIGRSVYSVTVEISRMLSEGLVEVVPGTSVTASPNACTVAPRASGEGSPVAVADGGSTDGLPQRHPGASGTAKNQKALKPSDWLPLSRRLRKIRAGPSSTPTTGTIGNLSEPERKGIEP</sequence>
<name>A0ABR6BQ50_9PSEU</name>
<evidence type="ECO:0000313" key="2">
    <source>
        <dbReference type="EMBL" id="MBA8929041.1"/>
    </source>
</evidence>
<gene>
    <name evidence="2" type="ORF">BC739_006259</name>
</gene>
<accession>A0ABR6BQ50</accession>
<proteinExistence type="predicted"/>
<feature type="region of interest" description="Disordered" evidence="1">
    <location>
        <begin position="190"/>
        <end position="268"/>
    </location>
</feature>
<dbReference type="Proteomes" id="UP000517916">
    <property type="component" value="Unassembled WGS sequence"/>
</dbReference>
<feature type="compositionally biased region" description="Low complexity" evidence="1">
    <location>
        <begin position="245"/>
        <end position="254"/>
    </location>
</feature>
<evidence type="ECO:0000313" key="3">
    <source>
        <dbReference type="Proteomes" id="UP000517916"/>
    </source>
</evidence>
<dbReference type="EMBL" id="JACJID010000005">
    <property type="protein sequence ID" value="MBA8929041.1"/>
    <property type="molecule type" value="Genomic_DNA"/>
</dbReference>
<organism evidence="2 3">
    <name type="scientific">Kutzneria viridogrisea</name>
    <dbReference type="NCBI Taxonomy" id="47990"/>
    <lineage>
        <taxon>Bacteria</taxon>
        <taxon>Bacillati</taxon>
        <taxon>Actinomycetota</taxon>
        <taxon>Actinomycetes</taxon>
        <taxon>Pseudonocardiales</taxon>
        <taxon>Pseudonocardiaceae</taxon>
        <taxon>Kutzneria</taxon>
    </lineage>
</organism>
<evidence type="ECO:0000256" key="1">
    <source>
        <dbReference type="SAM" id="MobiDB-lite"/>
    </source>
</evidence>
<dbReference type="RefSeq" id="WP_182839210.1">
    <property type="nucleotide sequence ID" value="NZ_BAAABQ010000022.1"/>
</dbReference>
<reference evidence="2 3" key="1">
    <citation type="submission" date="2020-08" db="EMBL/GenBank/DDBJ databases">
        <title>Genomic Encyclopedia of Archaeal and Bacterial Type Strains, Phase II (KMG-II): from individual species to whole genera.</title>
        <authorList>
            <person name="Goeker M."/>
        </authorList>
    </citation>
    <scope>NUCLEOTIDE SEQUENCE [LARGE SCALE GENOMIC DNA]</scope>
    <source>
        <strain evidence="2 3">DSM 43850</strain>
    </source>
</reference>
<keyword evidence="3" id="KW-1185">Reference proteome</keyword>
<protein>
    <submittedName>
        <fullName evidence="2">Uncharacterized protein</fullName>
    </submittedName>
</protein>
<comment type="caution">
    <text evidence="2">The sequence shown here is derived from an EMBL/GenBank/DDBJ whole genome shotgun (WGS) entry which is preliminary data.</text>
</comment>